<comment type="caution">
    <text evidence="1">The sequence shown here is derived from an EMBL/GenBank/DDBJ whole genome shotgun (WGS) entry which is preliminary data.</text>
</comment>
<reference evidence="1" key="1">
    <citation type="submission" date="2023-02" db="EMBL/GenBank/DDBJ databases">
        <title>Tahibacter soli sp. nov. isolated from soil.</title>
        <authorList>
            <person name="Baek J.H."/>
            <person name="Lee J.K."/>
            <person name="Choi D.G."/>
            <person name="Jeon C.O."/>
        </authorList>
    </citation>
    <scope>NUCLEOTIDE SEQUENCE</scope>
    <source>
        <strain evidence="1">BL</strain>
    </source>
</reference>
<sequence>MRFVAPARAAIPRSVYAQAPLAAWHEYERWLARDDFPPVDELNDGWADAGGRRFVEQTPELLADGLHYETRIAQHGRIATRAGNWHDFFNALVWRRYPAIKASLNARQVAEIGVMGDKTRSRAQCALTHFDEGGVIVVVRDPALVGLWDAHDWHGLFWRERAAWNDGRIEAQVFGHALLEMALVPDTVITGKALAIADTVSAIPAVAAAVEAGLALNDPQELRPLPISGIPGWHRDNAREAFYRDAPCFKPLRPGRTYPAVLSRS</sequence>
<dbReference type="EMBL" id="JAOVZO020000003">
    <property type="protein sequence ID" value="MDC8012159.1"/>
    <property type="molecule type" value="Genomic_DNA"/>
</dbReference>
<evidence type="ECO:0000313" key="2">
    <source>
        <dbReference type="Proteomes" id="UP001139971"/>
    </source>
</evidence>
<dbReference type="InterPro" id="IPR021390">
    <property type="entry name" value="DUF3025"/>
</dbReference>
<evidence type="ECO:0000313" key="1">
    <source>
        <dbReference type="EMBL" id="MDC8012159.1"/>
    </source>
</evidence>
<gene>
    <name evidence="1" type="ORF">OD750_006320</name>
</gene>
<accession>A0A9X3YH04</accession>
<organism evidence="1 2">
    <name type="scientific">Tahibacter soli</name>
    <dbReference type="NCBI Taxonomy" id="2983605"/>
    <lineage>
        <taxon>Bacteria</taxon>
        <taxon>Pseudomonadati</taxon>
        <taxon>Pseudomonadota</taxon>
        <taxon>Gammaproteobacteria</taxon>
        <taxon>Lysobacterales</taxon>
        <taxon>Rhodanobacteraceae</taxon>
        <taxon>Tahibacter</taxon>
    </lineage>
</organism>
<dbReference type="AlphaFoldDB" id="A0A9X3YH04"/>
<dbReference type="RefSeq" id="WP_263543411.1">
    <property type="nucleotide sequence ID" value="NZ_JAOVZO020000003.1"/>
</dbReference>
<name>A0A9X3YH04_9GAMM</name>
<proteinExistence type="predicted"/>
<keyword evidence="2" id="KW-1185">Reference proteome</keyword>
<protein>
    <submittedName>
        <fullName evidence="1">DUF3025 domain-containing protein</fullName>
    </submittedName>
</protein>
<dbReference type="Proteomes" id="UP001139971">
    <property type="component" value="Unassembled WGS sequence"/>
</dbReference>
<dbReference type="Pfam" id="PF11227">
    <property type="entry name" value="DUF3025"/>
    <property type="match status" value="1"/>
</dbReference>